<keyword evidence="9" id="KW-1185">Reference proteome</keyword>
<dbReference type="Gene3D" id="2.102.10.10">
    <property type="entry name" value="Rieske [2Fe-2S] iron-sulphur domain"/>
    <property type="match status" value="1"/>
</dbReference>
<feature type="domain" description="Rieske" evidence="7">
    <location>
        <begin position="30"/>
        <end position="131"/>
    </location>
</feature>
<dbReference type="SUPFAM" id="SSF50022">
    <property type="entry name" value="ISP domain"/>
    <property type="match status" value="1"/>
</dbReference>
<sequence>MDDPAQTKPDPVRAGTSTTGPDRNWPLNSWWVAAHASEVTEKPILRWIAEMPIAFYRTAEGTLAALHNRCPHRFAPLHKGDVEGDNLVCPYHGFQFAPSGQCVNVPTQEKTPAAIRVRSYPVVERYGFVWVWTGEVERADPDLIPADLAYLSDPAWHVVWGYLPVSGNFMQMKENVLDLTHFAFLHKNSAQITGWDRPPAVEVANGRVTFRQLFDMQPLPAIYAVPAGKAPGKLVNRDNWGTQLSPGAHHGAVDMHDPDPGPDGLERFALRIIHLTTPVSIGKTHYYWAMARDHGQPFDFAAMRAQASVIFGEDIEIVEASQEMARCTADHDKAVEFSVAADRAAIEGRRLVQAMVRNEAAE</sequence>
<dbReference type="AlphaFoldDB" id="A0A844YZA1"/>
<keyword evidence="3" id="KW-0560">Oxidoreductase</keyword>
<dbReference type="SUPFAM" id="SSF55961">
    <property type="entry name" value="Bet v1-like"/>
    <property type="match status" value="1"/>
</dbReference>
<keyword evidence="4" id="KW-0408">Iron</keyword>
<protein>
    <submittedName>
        <fullName evidence="8">Rieske 2Fe-2S domain-containing protein</fullName>
    </submittedName>
</protein>
<evidence type="ECO:0000313" key="9">
    <source>
        <dbReference type="Proteomes" id="UP000466966"/>
    </source>
</evidence>
<keyword evidence="1" id="KW-0001">2Fe-2S</keyword>
<keyword evidence="2" id="KW-0479">Metal-binding</keyword>
<evidence type="ECO:0000256" key="1">
    <source>
        <dbReference type="ARBA" id="ARBA00022714"/>
    </source>
</evidence>
<evidence type="ECO:0000313" key="8">
    <source>
        <dbReference type="EMBL" id="MXO71794.1"/>
    </source>
</evidence>
<dbReference type="Proteomes" id="UP000466966">
    <property type="component" value="Unassembled WGS sequence"/>
</dbReference>
<dbReference type="InterPro" id="IPR044043">
    <property type="entry name" value="VanA_C_cat"/>
</dbReference>
<evidence type="ECO:0000256" key="2">
    <source>
        <dbReference type="ARBA" id="ARBA00022723"/>
    </source>
</evidence>
<keyword evidence="5" id="KW-0411">Iron-sulfur</keyword>
<dbReference type="Pfam" id="PF19112">
    <property type="entry name" value="VanA_C"/>
    <property type="match status" value="1"/>
</dbReference>
<dbReference type="Pfam" id="PF00355">
    <property type="entry name" value="Rieske"/>
    <property type="match status" value="1"/>
</dbReference>
<dbReference type="GO" id="GO:0051537">
    <property type="term" value="F:2 iron, 2 sulfur cluster binding"/>
    <property type="evidence" value="ECO:0007669"/>
    <property type="project" value="UniProtKB-KW"/>
</dbReference>
<evidence type="ECO:0000259" key="7">
    <source>
        <dbReference type="PROSITE" id="PS51296"/>
    </source>
</evidence>
<dbReference type="GO" id="GO:0016491">
    <property type="term" value="F:oxidoreductase activity"/>
    <property type="evidence" value="ECO:0007669"/>
    <property type="project" value="UniProtKB-KW"/>
</dbReference>
<dbReference type="RefSeq" id="WP_160771751.1">
    <property type="nucleotide sequence ID" value="NZ_WTYV01000003.1"/>
</dbReference>
<dbReference type="InterPro" id="IPR017941">
    <property type="entry name" value="Rieske_2Fe-2S"/>
</dbReference>
<accession>A0A844YZA1</accession>
<evidence type="ECO:0000256" key="5">
    <source>
        <dbReference type="ARBA" id="ARBA00023014"/>
    </source>
</evidence>
<dbReference type="PANTHER" id="PTHR21266">
    <property type="entry name" value="IRON-SULFUR DOMAIN CONTAINING PROTEIN"/>
    <property type="match status" value="1"/>
</dbReference>
<gene>
    <name evidence="8" type="ORF">GRI99_09100</name>
</gene>
<dbReference type="PANTHER" id="PTHR21266:SF60">
    <property type="entry name" value="3-KETOSTEROID-9-ALPHA-MONOOXYGENASE, OXYGENASE COMPONENT"/>
    <property type="match status" value="1"/>
</dbReference>
<dbReference type="PROSITE" id="PS51296">
    <property type="entry name" value="RIESKE"/>
    <property type="match status" value="1"/>
</dbReference>
<dbReference type="OrthoDB" id="9800776at2"/>
<evidence type="ECO:0000256" key="6">
    <source>
        <dbReference type="SAM" id="MobiDB-lite"/>
    </source>
</evidence>
<evidence type="ECO:0000256" key="3">
    <source>
        <dbReference type="ARBA" id="ARBA00023002"/>
    </source>
</evidence>
<feature type="region of interest" description="Disordered" evidence="6">
    <location>
        <begin position="1"/>
        <end position="21"/>
    </location>
</feature>
<proteinExistence type="predicted"/>
<name>A0A844YZA1_9SPHN</name>
<dbReference type="InterPro" id="IPR050584">
    <property type="entry name" value="Cholesterol_7-desaturase"/>
</dbReference>
<dbReference type="Gene3D" id="3.90.380.10">
    <property type="entry name" value="Naphthalene 1,2-dioxygenase Alpha Subunit, Chain A, domain 1"/>
    <property type="match status" value="1"/>
</dbReference>
<comment type="caution">
    <text evidence="8">The sequence shown here is derived from an EMBL/GenBank/DDBJ whole genome shotgun (WGS) entry which is preliminary data.</text>
</comment>
<organism evidence="8 9">
    <name type="scientific">Alteraurantiacibacter buctensis</name>
    <dbReference type="NCBI Taxonomy" id="1503981"/>
    <lineage>
        <taxon>Bacteria</taxon>
        <taxon>Pseudomonadati</taxon>
        <taxon>Pseudomonadota</taxon>
        <taxon>Alphaproteobacteria</taxon>
        <taxon>Sphingomonadales</taxon>
        <taxon>Erythrobacteraceae</taxon>
        <taxon>Alteraurantiacibacter</taxon>
    </lineage>
</organism>
<dbReference type="InterPro" id="IPR036922">
    <property type="entry name" value="Rieske_2Fe-2S_sf"/>
</dbReference>
<evidence type="ECO:0000256" key="4">
    <source>
        <dbReference type="ARBA" id="ARBA00023004"/>
    </source>
</evidence>
<dbReference type="GO" id="GO:0046872">
    <property type="term" value="F:metal ion binding"/>
    <property type="evidence" value="ECO:0007669"/>
    <property type="project" value="UniProtKB-KW"/>
</dbReference>
<dbReference type="EMBL" id="WTYV01000003">
    <property type="protein sequence ID" value="MXO71794.1"/>
    <property type="molecule type" value="Genomic_DNA"/>
</dbReference>
<reference evidence="8 9" key="1">
    <citation type="submission" date="2019-12" db="EMBL/GenBank/DDBJ databases">
        <title>Genomic-based taxomic classification of the family Erythrobacteraceae.</title>
        <authorList>
            <person name="Xu L."/>
        </authorList>
    </citation>
    <scope>NUCLEOTIDE SEQUENCE [LARGE SCALE GENOMIC DNA]</scope>
    <source>
        <strain evidence="8 9">M0322</strain>
    </source>
</reference>